<accession>E1X0I4</accession>
<dbReference type="STRING" id="862908.BMS_3261"/>
<dbReference type="Proteomes" id="UP000008963">
    <property type="component" value="Chromosome"/>
</dbReference>
<reference evidence="2" key="1">
    <citation type="journal article" date="2013" name="ISME J.">
        <title>A small predatory core genome in the divergent marine Bacteriovorax marinus SJ and the terrestrial Bdellovibrio bacteriovorus.</title>
        <authorList>
            <person name="Crossman L.C."/>
            <person name="Chen H."/>
            <person name="Cerdeno-Tarraga A.M."/>
            <person name="Brooks K."/>
            <person name="Quail M.A."/>
            <person name="Pineiro S.A."/>
            <person name="Hobley L."/>
            <person name="Sockett R.E."/>
            <person name="Bentley S.D."/>
            <person name="Parkhill J."/>
            <person name="Williams H.N."/>
            <person name="Stine O.C."/>
        </authorList>
    </citation>
    <scope>NUCLEOTIDE SEQUENCE [LARGE SCALE GENOMIC DNA]</scope>
    <source>
        <strain evidence="2">ATCC BAA-682 / DSM 15412 / SJ</strain>
    </source>
</reference>
<dbReference type="PROSITE" id="PS51257">
    <property type="entry name" value="PROKAR_LIPOPROTEIN"/>
    <property type="match status" value="1"/>
</dbReference>
<dbReference type="KEGG" id="bmx:BMS_3261"/>
<sequence>MLLELLKRFFFSFFLFLSCFFYISSIRAENIKHSVGLYISQNGLNYFKNNLKEVVENNGFNIDEFFYAGTQIETEEQTLEEMVSDPEVQEQIAEVKGQLNRFFSGLDLDKHKFQVDIEGVAFSANWEKISLDFYKPQITEEEEPYDVLVYAWIEATDIKISVDKIHARDLNHKFLGDVGVDGLKIEQVDSSDKLRIGLPLKFGKDESGKFKLVVSKPVSNMNDVKFDADFTSPLKLPEIKILINDHEVSLNLEEVEKLVVEKEPMILEKIQSSLQGFLENQAPQMITEKAESALEGGLFEVTQMNPPGAPEGKFVPKFLWKLGLEELNFVGDNLHLGLGATVEDPSRGVVPFPSKYTALDYPNIDKSEVSDYDITLALNQGLVNRMIQLSALRGYFKKMDLDGGESIGIEGMPVVTFKGKGNNKPATLSLEIIYEVTGWQKAFVRNPIHINFDMNLSFPIDPATGRIKMVASGIDMDTVYLDDKYIRLFKSKVRKSVREQIKEMQKDINGMEIADEIPVPSDLGGILLKKQKTEINENGYLMIYNNYLEL</sequence>
<protein>
    <submittedName>
        <fullName evidence="1">Exported protein</fullName>
    </submittedName>
</protein>
<dbReference type="eggNOG" id="ENOG5033Y6W">
    <property type="taxonomic scope" value="Bacteria"/>
</dbReference>
<proteinExistence type="predicted"/>
<evidence type="ECO:0000313" key="2">
    <source>
        <dbReference type="Proteomes" id="UP000008963"/>
    </source>
</evidence>
<evidence type="ECO:0000313" key="1">
    <source>
        <dbReference type="EMBL" id="CBW28010.1"/>
    </source>
</evidence>
<dbReference type="OrthoDB" id="5287487at2"/>
<name>E1X0I4_HALMS</name>
<dbReference type="EMBL" id="FQ312005">
    <property type="protein sequence ID" value="CBW28010.1"/>
    <property type="molecule type" value="Genomic_DNA"/>
</dbReference>
<organism evidence="1 2">
    <name type="scientific">Halobacteriovorax marinus (strain ATCC BAA-682 / DSM 15412 / SJ)</name>
    <name type="common">Bacteriovorax marinus</name>
    <dbReference type="NCBI Taxonomy" id="862908"/>
    <lineage>
        <taxon>Bacteria</taxon>
        <taxon>Pseudomonadati</taxon>
        <taxon>Bdellovibrionota</taxon>
        <taxon>Bacteriovoracia</taxon>
        <taxon>Bacteriovoracales</taxon>
        <taxon>Halobacteriovoraceae</taxon>
        <taxon>Halobacteriovorax</taxon>
    </lineage>
</organism>
<dbReference type="PATRIC" id="fig|862908.3.peg.3115"/>
<keyword evidence="2" id="KW-1185">Reference proteome</keyword>
<dbReference type="HOGENOM" id="CLU_481183_0_0_7"/>
<gene>
    <name evidence="1" type="ordered locus">BMS_3261</name>
</gene>
<dbReference type="RefSeq" id="WP_014245780.1">
    <property type="nucleotide sequence ID" value="NC_016620.1"/>
</dbReference>
<dbReference type="AlphaFoldDB" id="E1X0I4"/>